<proteinExistence type="predicted"/>
<protein>
    <submittedName>
        <fullName evidence="1">Uncharacterized protein</fullName>
    </submittedName>
</protein>
<accession>A0A0G1A788</accession>
<evidence type="ECO:0000313" key="1">
    <source>
        <dbReference type="EMBL" id="KKS56885.1"/>
    </source>
</evidence>
<gene>
    <name evidence="1" type="ORF">UV20_C0005G0050</name>
</gene>
<dbReference type="Proteomes" id="UP000034837">
    <property type="component" value="Unassembled WGS sequence"/>
</dbReference>
<organism evidence="1 2">
    <name type="scientific">Candidatus Magasanikbacteria bacterium GW2011_GWA2_42_32</name>
    <dbReference type="NCBI Taxonomy" id="1619039"/>
    <lineage>
        <taxon>Bacteria</taxon>
        <taxon>Candidatus Magasanikiibacteriota</taxon>
    </lineage>
</organism>
<sequence>MATIFYPSKINSFKKLKENERLADSQESAVAVPVVADPVQVEVAFGVVPVEVGDMQVAIEVAPDRATTYMQDSF</sequence>
<reference evidence="1 2" key="1">
    <citation type="journal article" date="2015" name="Nature">
        <title>rRNA introns, odd ribosomes, and small enigmatic genomes across a large radiation of phyla.</title>
        <authorList>
            <person name="Brown C.T."/>
            <person name="Hug L.A."/>
            <person name="Thomas B.C."/>
            <person name="Sharon I."/>
            <person name="Castelle C.J."/>
            <person name="Singh A."/>
            <person name="Wilkins M.J."/>
            <person name="Williams K.H."/>
            <person name="Banfield J.F."/>
        </authorList>
    </citation>
    <scope>NUCLEOTIDE SEQUENCE [LARGE SCALE GENOMIC DNA]</scope>
</reference>
<dbReference type="EMBL" id="LCDO01000005">
    <property type="protein sequence ID" value="KKS56885.1"/>
    <property type="molecule type" value="Genomic_DNA"/>
</dbReference>
<comment type="caution">
    <text evidence="1">The sequence shown here is derived from an EMBL/GenBank/DDBJ whole genome shotgun (WGS) entry which is preliminary data.</text>
</comment>
<name>A0A0G1A788_9BACT</name>
<evidence type="ECO:0000313" key="2">
    <source>
        <dbReference type="Proteomes" id="UP000034837"/>
    </source>
</evidence>
<dbReference type="AlphaFoldDB" id="A0A0G1A788"/>